<keyword evidence="7" id="KW-0325">Glycoprotein</keyword>
<keyword evidence="3" id="KW-1003">Cell membrane</keyword>
<evidence type="ECO:0000313" key="9">
    <source>
        <dbReference type="Proteomes" id="UP000292052"/>
    </source>
</evidence>
<protein>
    <submittedName>
        <fullName evidence="8">CD36 domain containing protein</fullName>
    </submittedName>
</protein>
<evidence type="ECO:0000256" key="2">
    <source>
        <dbReference type="ARBA" id="ARBA00010532"/>
    </source>
</evidence>
<evidence type="ECO:0000256" key="6">
    <source>
        <dbReference type="ARBA" id="ARBA00023136"/>
    </source>
</evidence>
<dbReference type="PRINTS" id="PR01609">
    <property type="entry name" value="CD36FAMILY"/>
</dbReference>
<keyword evidence="4" id="KW-0812">Transmembrane</keyword>
<dbReference type="GO" id="GO:0005737">
    <property type="term" value="C:cytoplasm"/>
    <property type="evidence" value="ECO:0007669"/>
    <property type="project" value="TreeGrafter"/>
</dbReference>
<comment type="similarity">
    <text evidence="2">Belongs to the CD36 family.</text>
</comment>
<sequence>MGIILSSIPWVDYLILQNLRLWNGSLSFQYWQKPGVIRLTKVYIFNVTNPDNFLNLGEKPKLQEIGPFVY</sequence>
<dbReference type="InterPro" id="IPR002159">
    <property type="entry name" value="CD36_fam"/>
</dbReference>
<evidence type="ECO:0000256" key="7">
    <source>
        <dbReference type="ARBA" id="ARBA00023180"/>
    </source>
</evidence>
<evidence type="ECO:0000256" key="4">
    <source>
        <dbReference type="ARBA" id="ARBA00022692"/>
    </source>
</evidence>
<feature type="non-terminal residue" evidence="8">
    <location>
        <position position="70"/>
    </location>
</feature>
<proteinExistence type="inferred from homology"/>
<evidence type="ECO:0000313" key="8">
    <source>
        <dbReference type="EMBL" id="RZC39821.1"/>
    </source>
</evidence>
<comment type="caution">
    <text evidence="8">The sequence shown here is derived from an EMBL/GenBank/DDBJ whole genome shotgun (WGS) entry which is preliminary data.</text>
</comment>
<comment type="subcellular location">
    <subcellularLocation>
        <location evidence="1">Cell membrane</location>
    </subcellularLocation>
</comment>
<evidence type="ECO:0000256" key="5">
    <source>
        <dbReference type="ARBA" id="ARBA00022989"/>
    </source>
</evidence>
<gene>
    <name evidence="8" type="ORF">BDFB_009967</name>
</gene>
<name>A0A482W3T9_ASBVE</name>
<dbReference type="AlphaFoldDB" id="A0A482W3T9"/>
<keyword evidence="6" id="KW-0472">Membrane</keyword>
<reference evidence="8 9" key="1">
    <citation type="submission" date="2017-03" db="EMBL/GenBank/DDBJ databases">
        <title>Genome of the blue death feigning beetle - Asbolus verrucosus.</title>
        <authorList>
            <person name="Rider S.D."/>
        </authorList>
    </citation>
    <scope>NUCLEOTIDE SEQUENCE [LARGE SCALE GENOMIC DNA]</scope>
    <source>
        <strain evidence="8">Butters</strain>
        <tissue evidence="8">Head and leg muscle</tissue>
    </source>
</reference>
<dbReference type="EMBL" id="QDEB01031150">
    <property type="protein sequence ID" value="RZC39821.1"/>
    <property type="molecule type" value="Genomic_DNA"/>
</dbReference>
<dbReference type="Pfam" id="PF01130">
    <property type="entry name" value="CD36"/>
    <property type="match status" value="1"/>
</dbReference>
<dbReference type="Proteomes" id="UP000292052">
    <property type="component" value="Unassembled WGS sequence"/>
</dbReference>
<organism evidence="8 9">
    <name type="scientific">Asbolus verrucosus</name>
    <name type="common">Desert ironclad beetle</name>
    <dbReference type="NCBI Taxonomy" id="1661398"/>
    <lineage>
        <taxon>Eukaryota</taxon>
        <taxon>Metazoa</taxon>
        <taxon>Ecdysozoa</taxon>
        <taxon>Arthropoda</taxon>
        <taxon>Hexapoda</taxon>
        <taxon>Insecta</taxon>
        <taxon>Pterygota</taxon>
        <taxon>Neoptera</taxon>
        <taxon>Endopterygota</taxon>
        <taxon>Coleoptera</taxon>
        <taxon>Polyphaga</taxon>
        <taxon>Cucujiformia</taxon>
        <taxon>Tenebrionidae</taxon>
        <taxon>Pimeliinae</taxon>
        <taxon>Asbolus</taxon>
    </lineage>
</organism>
<keyword evidence="5" id="KW-1133">Transmembrane helix</keyword>
<dbReference type="OrthoDB" id="18585at2759"/>
<accession>A0A482W3T9</accession>
<dbReference type="PANTHER" id="PTHR11923">
    <property type="entry name" value="SCAVENGER RECEPTOR CLASS B TYPE-1 SR-B1"/>
    <property type="match status" value="1"/>
</dbReference>
<evidence type="ECO:0000256" key="3">
    <source>
        <dbReference type="ARBA" id="ARBA00022475"/>
    </source>
</evidence>
<evidence type="ECO:0000256" key="1">
    <source>
        <dbReference type="ARBA" id="ARBA00004236"/>
    </source>
</evidence>
<dbReference type="GO" id="GO:0005044">
    <property type="term" value="F:scavenger receptor activity"/>
    <property type="evidence" value="ECO:0007669"/>
    <property type="project" value="TreeGrafter"/>
</dbReference>
<dbReference type="GO" id="GO:0005886">
    <property type="term" value="C:plasma membrane"/>
    <property type="evidence" value="ECO:0007669"/>
    <property type="project" value="UniProtKB-SubCell"/>
</dbReference>
<keyword evidence="9" id="KW-1185">Reference proteome</keyword>
<dbReference type="PANTHER" id="PTHR11923:SF88">
    <property type="entry name" value="DEBRIS BUSTER, ISOFORM D"/>
    <property type="match status" value="1"/>
</dbReference>